<keyword evidence="2 4" id="KW-0238">DNA-binding</keyword>
<gene>
    <name evidence="6" type="ORF">GLW05_19415</name>
</gene>
<evidence type="ECO:0000256" key="4">
    <source>
        <dbReference type="PROSITE-ProRule" id="PRU01091"/>
    </source>
</evidence>
<dbReference type="InterPro" id="IPR001867">
    <property type="entry name" value="OmpR/PhoB-type_DNA-bd"/>
</dbReference>
<evidence type="ECO:0000259" key="5">
    <source>
        <dbReference type="PROSITE" id="PS51755"/>
    </source>
</evidence>
<feature type="DNA-binding region" description="OmpR/PhoB-type" evidence="4">
    <location>
        <begin position="1"/>
        <end position="27"/>
    </location>
</feature>
<keyword evidence="3" id="KW-0804">Transcription</keyword>
<dbReference type="PROSITE" id="PS51755">
    <property type="entry name" value="OMPR_PHOB"/>
    <property type="match status" value="1"/>
</dbReference>
<dbReference type="AlphaFoldDB" id="A0A6I5A659"/>
<keyword evidence="1" id="KW-0805">Transcription regulation</keyword>
<dbReference type="GO" id="GO:0000160">
    <property type="term" value="P:phosphorelay signal transduction system"/>
    <property type="evidence" value="ECO:0007669"/>
    <property type="project" value="InterPro"/>
</dbReference>
<proteinExistence type="predicted"/>
<dbReference type="GO" id="GO:0006355">
    <property type="term" value="P:regulation of DNA-templated transcription"/>
    <property type="evidence" value="ECO:0007669"/>
    <property type="project" value="InterPro"/>
</dbReference>
<evidence type="ECO:0000313" key="7">
    <source>
        <dbReference type="Proteomes" id="UP000468638"/>
    </source>
</evidence>
<dbReference type="SUPFAM" id="SSF46894">
    <property type="entry name" value="C-terminal effector domain of the bipartite response regulators"/>
    <property type="match status" value="1"/>
</dbReference>
<dbReference type="EMBL" id="WMEQ01000021">
    <property type="protein sequence ID" value="MYL35748.1"/>
    <property type="molecule type" value="Genomic_DNA"/>
</dbReference>
<organism evidence="6 7">
    <name type="scientific">Pontibacillus yanchengensis</name>
    <dbReference type="NCBI Taxonomy" id="462910"/>
    <lineage>
        <taxon>Bacteria</taxon>
        <taxon>Bacillati</taxon>
        <taxon>Bacillota</taxon>
        <taxon>Bacilli</taxon>
        <taxon>Bacillales</taxon>
        <taxon>Bacillaceae</taxon>
        <taxon>Pontibacillus</taxon>
    </lineage>
</organism>
<accession>A0A6I5A659</accession>
<protein>
    <recommendedName>
        <fullName evidence="5">OmpR/PhoB-type domain-containing protein</fullName>
    </recommendedName>
</protein>
<dbReference type="RefSeq" id="WP_160850278.1">
    <property type="nucleotide sequence ID" value="NZ_WMEQ01000021.1"/>
</dbReference>
<dbReference type="GO" id="GO:0003677">
    <property type="term" value="F:DNA binding"/>
    <property type="evidence" value="ECO:0007669"/>
    <property type="project" value="UniProtKB-UniRule"/>
</dbReference>
<evidence type="ECO:0000256" key="2">
    <source>
        <dbReference type="ARBA" id="ARBA00023125"/>
    </source>
</evidence>
<evidence type="ECO:0000256" key="3">
    <source>
        <dbReference type="ARBA" id="ARBA00023163"/>
    </source>
</evidence>
<dbReference type="Proteomes" id="UP000468638">
    <property type="component" value="Unassembled WGS sequence"/>
</dbReference>
<evidence type="ECO:0000256" key="1">
    <source>
        <dbReference type="ARBA" id="ARBA00023015"/>
    </source>
</evidence>
<reference evidence="6 7" key="1">
    <citation type="submission" date="2019-11" db="EMBL/GenBank/DDBJ databases">
        <title>Genome sequences of 17 halophilic strains isolated from different environments.</title>
        <authorList>
            <person name="Furrow R.E."/>
        </authorList>
    </citation>
    <scope>NUCLEOTIDE SEQUENCE [LARGE SCALE GENOMIC DNA]</scope>
    <source>
        <strain evidence="6 7">22514_16_FS</strain>
    </source>
</reference>
<evidence type="ECO:0000313" key="6">
    <source>
        <dbReference type="EMBL" id="MYL35748.1"/>
    </source>
</evidence>
<feature type="domain" description="OmpR/PhoB-type" evidence="5">
    <location>
        <begin position="1"/>
        <end position="27"/>
    </location>
</feature>
<comment type="caution">
    <text evidence="6">The sequence shown here is derived from an EMBL/GenBank/DDBJ whole genome shotgun (WGS) entry which is preliminary data.</text>
</comment>
<dbReference type="InterPro" id="IPR016032">
    <property type="entry name" value="Sig_transdc_resp-reg_C-effctor"/>
</dbReference>
<dbReference type="Gene3D" id="1.10.10.10">
    <property type="entry name" value="Winged helix-like DNA-binding domain superfamily/Winged helix DNA-binding domain"/>
    <property type="match status" value="1"/>
</dbReference>
<name>A0A6I5A659_9BACI</name>
<sequence>MRKKIKIDTTAPRYIMTVWGSGYRFNG</sequence>
<dbReference type="InterPro" id="IPR036388">
    <property type="entry name" value="WH-like_DNA-bd_sf"/>
</dbReference>